<dbReference type="EMBL" id="JAMKFB020000020">
    <property type="protein sequence ID" value="KAL0164471.1"/>
    <property type="molecule type" value="Genomic_DNA"/>
</dbReference>
<keyword evidence="2" id="KW-0067">ATP-binding</keyword>
<dbReference type="Proteomes" id="UP001529510">
    <property type="component" value="Unassembled WGS sequence"/>
</dbReference>
<reference evidence="3 4" key="1">
    <citation type="submission" date="2024-05" db="EMBL/GenBank/DDBJ databases">
        <title>Genome sequencing and assembly of Indian major carp, Cirrhinus mrigala (Hamilton, 1822).</title>
        <authorList>
            <person name="Mohindra V."/>
            <person name="Chowdhury L.M."/>
            <person name="Lal K."/>
            <person name="Jena J.K."/>
        </authorList>
    </citation>
    <scope>NUCLEOTIDE SEQUENCE [LARGE SCALE GENOMIC DNA]</scope>
    <source>
        <strain evidence="3">CM1030</strain>
        <tissue evidence="3">Blood</tissue>
    </source>
</reference>
<dbReference type="AlphaFoldDB" id="A0ABD0NT97"/>
<keyword evidence="4" id="KW-1185">Reference proteome</keyword>
<proteinExistence type="predicted"/>
<dbReference type="PANTHER" id="PTHR48103">
    <property type="entry name" value="MIDASIN-RELATED"/>
    <property type="match status" value="1"/>
</dbReference>
<dbReference type="PANTHER" id="PTHR48103:SF2">
    <property type="entry name" value="MIDASIN"/>
    <property type="match status" value="1"/>
</dbReference>
<accession>A0ABD0NT97</accession>
<evidence type="ECO:0000256" key="2">
    <source>
        <dbReference type="ARBA" id="ARBA00022840"/>
    </source>
</evidence>
<dbReference type="GO" id="GO:0005524">
    <property type="term" value="F:ATP binding"/>
    <property type="evidence" value="ECO:0007669"/>
    <property type="project" value="UniProtKB-KW"/>
</dbReference>
<organism evidence="3 4">
    <name type="scientific">Cirrhinus mrigala</name>
    <name type="common">Mrigala</name>
    <dbReference type="NCBI Taxonomy" id="683832"/>
    <lineage>
        <taxon>Eukaryota</taxon>
        <taxon>Metazoa</taxon>
        <taxon>Chordata</taxon>
        <taxon>Craniata</taxon>
        <taxon>Vertebrata</taxon>
        <taxon>Euteleostomi</taxon>
        <taxon>Actinopterygii</taxon>
        <taxon>Neopterygii</taxon>
        <taxon>Teleostei</taxon>
        <taxon>Ostariophysi</taxon>
        <taxon>Cypriniformes</taxon>
        <taxon>Cyprinidae</taxon>
        <taxon>Labeoninae</taxon>
        <taxon>Labeonini</taxon>
        <taxon>Cirrhinus</taxon>
    </lineage>
</organism>
<name>A0ABD0NT97_CIRMR</name>
<evidence type="ECO:0000313" key="4">
    <source>
        <dbReference type="Proteomes" id="UP001529510"/>
    </source>
</evidence>
<evidence type="ECO:0000313" key="3">
    <source>
        <dbReference type="EMBL" id="KAL0164471.1"/>
    </source>
</evidence>
<comment type="caution">
    <text evidence="3">The sequence shown here is derived from an EMBL/GenBank/DDBJ whole genome shotgun (WGS) entry which is preliminary data.</text>
</comment>
<sequence length="185" mass="20446">EQICELSRKQACRPPDPQYGRLYQELQHYLCSIGQPAAVGDLLSHLLKALQAPGPKTRLGIQGLLKEEAVWQASQHRFSQRLVEEYPLYPDVVVPLRAAILQVQHGMRLLASQVSSSMTAQPGLARLVSTMLAFPSPAASSDLACADYLNRGQPCDTRSCSFVVECTALHTESYTERKNSSDMFV</sequence>
<keyword evidence="1" id="KW-0547">Nucleotide-binding</keyword>
<evidence type="ECO:0000256" key="1">
    <source>
        <dbReference type="ARBA" id="ARBA00022741"/>
    </source>
</evidence>
<gene>
    <name evidence="3" type="ORF">M9458_040224</name>
</gene>
<feature type="non-terminal residue" evidence="3">
    <location>
        <position position="185"/>
    </location>
</feature>
<feature type="non-terminal residue" evidence="3">
    <location>
        <position position="1"/>
    </location>
</feature>
<protein>
    <submittedName>
        <fullName evidence="3">Uncharacterized protein</fullName>
    </submittedName>
</protein>